<dbReference type="PANTHER" id="PTHR30346:SF28">
    <property type="entry name" value="HTH-TYPE TRANSCRIPTIONAL REGULATOR CYNR"/>
    <property type="match status" value="1"/>
</dbReference>
<name>A0A545TBT8_9GAMM</name>
<feature type="domain" description="HTH lysR-type" evidence="5">
    <location>
        <begin position="1"/>
        <end position="60"/>
    </location>
</feature>
<dbReference type="PROSITE" id="PS50931">
    <property type="entry name" value="HTH_LYSR"/>
    <property type="match status" value="1"/>
</dbReference>
<reference evidence="6 7" key="1">
    <citation type="submission" date="2019-06" db="EMBL/GenBank/DDBJ databases">
        <title>Draft genome of Aliikangiella marina GYP-15.</title>
        <authorList>
            <person name="Wang G."/>
        </authorList>
    </citation>
    <scope>NUCLEOTIDE SEQUENCE [LARGE SCALE GENOMIC DNA]</scope>
    <source>
        <strain evidence="6 7">GYP-15</strain>
    </source>
</reference>
<keyword evidence="7" id="KW-1185">Reference proteome</keyword>
<comment type="similarity">
    <text evidence="1">Belongs to the LysR transcriptional regulatory family.</text>
</comment>
<sequence length="103" mass="11547">MKLQQLRFVLAIADNNLNITKASQVLYTSQPGVSKQLRLLEEELGVEIFSRNGKALVDITENGKVILEKARFIMETVNDIKAYSSEQNAETRPVSMQQFATCA</sequence>
<evidence type="ECO:0000259" key="5">
    <source>
        <dbReference type="PROSITE" id="PS50931"/>
    </source>
</evidence>
<evidence type="ECO:0000313" key="7">
    <source>
        <dbReference type="Proteomes" id="UP000317839"/>
    </source>
</evidence>
<dbReference type="InterPro" id="IPR036390">
    <property type="entry name" value="WH_DNA-bd_sf"/>
</dbReference>
<dbReference type="GO" id="GO:0032993">
    <property type="term" value="C:protein-DNA complex"/>
    <property type="evidence" value="ECO:0007669"/>
    <property type="project" value="TreeGrafter"/>
</dbReference>
<evidence type="ECO:0000256" key="3">
    <source>
        <dbReference type="ARBA" id="ARBA00023125"/>
    </source>
</evidence>
<proteinExistence type="inferred from homology"/>
<dbReference type="InterPro" id="IPR000847">
    <property type="entry name" value="LysR_HTH_N"/>
</dbReference>
<dbReference type="GO" id="GO:0003700">
    <property type="term" value="F:DNA-binding transcription factor activity"/>
    <property type="evidence" value="ECO:0007669"/>
    <property type="project" value="InterPro"/>
</dbReference>
<gene>
    <name evidence="6" type="ORF">FLL45_06950</name>
</gene>
<organism evidence="6 7">
    <name type="scientific">Aliikangiella marina</name>
    <dbReference type="NCBI Taxonomy" id="1712262"/>
    <lineage>
        <taxon>Bacteria</taxon>
        <taxon>Pseudomonadati</taxon>
        <taxon>Pseudomonadota</taxon>
        <taxon>Gammaproteobacteria</taxon>
        <taxon>Oceanospirillales</taxon>
        <taxon>Pleioneaceae</taxon>
        <taxon>Aliikangiella</taxon>
    </lineage>
</organism>
<dbReference type="RefSeq" id="WP_142941306.1">
    <property type="nucleotide sequence ID" value="NZ_VIKR01000002.1"/>
</dbReference>
<keyword evidence="2" id="KW-0805">Transcription regulation</keyword>
<dbReference type="PANTHER" id="PTHR30346">
    <property type="entry name" value="TRANSCRIPTIONAL DUAL REGULATOR HCAR-RELATED"/>
    <property type="match status" value="1"/>
</dbReference>
<keyword evidence="3" id="KW-0238">DNA-binding</keyword>
<dbReference type="SUPFAM" id="SSF46785">
    <property type="entry name" value="Winged helix' DNA-binding domain"/>
    <property type="match status" value="1"/>
</dbReference>
<evidence type="ECO:0000256" key="4">
    <source>
        <dbReference type="ARBA" id="ARBA00023163"/>
    </source>
</evidence>
<evidence type="ECO:0000313" key="6">
    <source>
        <dbReference type="EMBL" id="TQV74692.1"/>
    </source>
</evidence>
<evidence type="ECO:0000256" key="2">
    <source>
        <dbReference type="ARBA" id="ARBA00023015"/>
    </source>
</evidence>
<comment type="caution">
    <text evidence="6">The sequence shown here is derived from an EMBL/GenBank/DDBJ whole genome shotgun (WGS) entry which is preliminary data.</text>
</comment>
<dbReference type="EMBL" id="VIKR01000002">
    <property type="protein sequence ID" value="TQV74692.1"/>
    <property type="molecule type" value="Genomic_DNA"/>
</dbReference>
<accession>A0A545TBT8</accession>
<dbReference type="Gene3D" id="1.10.10.10">
    <property type="entry name" value="Winged helix-like DNA-binding domain superfamily/Winged helix DNA-binding domain"/>
    <property type="match status" value="1"/>
</dbReference>
<keyword evidence="4" id="KW-0804">Transcription</keyword>
<dbReference type="Proteomes" id="UP000317839">
    <property type="component" value="Unassembled WGS sequence"/>
</dbReference>
<evidence type="ECO:0000256" key="1">
    <source>
        <dbReference type="ARBA" id="ARBA00009437"/>
    </source>
</evidence>
<dbReference type="InterPro" id="IPR036388">
    <property type="entry name" value="WH-like_DNA-bd_sf"/>
</dbReference>
<dbReference type="GO" id="GO:0003677">
    <property type="term" value="F:DNA binding"/>
    <property type="evidence" value="ECO:0007669"/>
    <property type="project" value="UniProtKB-KW"/>
</dbReference>
<dbReference type="PRINTS" id="PR00039">
    <property type="entry name" value="HTHLYSR"/>
</dbReference>
<dbReference type="Pfam" id="PF00126">
    <property type="entry name" value="HTH_1"/>
    <property type="match status" value="1"/>
</dbReference>
<dbReference type="OrthoDB" id="5297026at2"/>
<protein>
    <submittedName>
        <fullName evidence="6">LysR family transcriptional regulator</fullName>
    </submittedName>
</protein>
<dbReference type="AlphaFoldDB" id="A0A545TBT8"/>